<organism evidence="3 4">
    <name type="scientific">Steinernema hermaphroditum</name>
    <dbReference type="NCBI Taxonomy" id="289476"/>
    <lineage>
        <taxon>Eukaryota</taxon>
        <taxon>Metazoa</taxon>
        <taxon>Ecdysozoa</taxon>
        <taxon>Nematoda</taxon>
        <taxon>Chromadorea</taxon>
        <taxon>Rhabditida</taxon>
        <taxon>Tylenchina</taxon>
        <taxon>Panagrolaimomorpha</taxon>
        <taxon>Strongyloidoidea</taxon>
        <taxon>Steinernematidae</taxon>
        <taxon>Steinernema</taxon>
    </lineage>
</organism>
<feature type="compositionally biased region" description="Polar residues" evidence="1">
    <location>
        <begin position="1442"/>
        <end position="1454"/>
    </location>
</feature>
<evidence type="ECO:0000259" key="2">
    <source>
        <dbReference type="Pfam" id="PF16687"/>
    </source>
</evidence>
<feature type="region of interest" description="Disordered" evidence="1">
    <location>
        <begin position="1414"/>
        <end position="1454"/>
    </location>
</feature>
<dbReference type="InterPro" id="IPR032040">
    <property type="entry name" value="ELYS-bb"/>
</dbReference>
<dbReference type="Pfam" id="PF16687">
    <property type="entry name" value="ELYS-bb"/>
    <property type="match status" value="1"/>
</dbReference>
<feature type="compositionally biased region" description="Basic and acidic residues" evidence="1">
    <location>
        <begin position="1921"/>
        <end position="1933"/>
    </location>
</feature>
<accession>A0AA39IA42</accession>
<feature type="compositionally biased region" description="Polar residues" evidence="1">
    <location>
        <begin position="1314"/>
        <end position="1324"/>
    </location>
</feature>
<feature type="domain" description="ELYS beta-propeller" evidence="2">
    <location>
        <begin position="649"/>
        <end position="924"/>
    </location>
</feature>
<sequence length="1984" mass="220894">MYKLLPGESREDFLYDSNDTRSRNEYGEHQEHRNEHAEMKLELKEEAEVEDKVEENGEEEKTGEDEEDSGDEGFIVHIGQIKRTTINGEPFYDPDLKVAADRPWQEKLRRIHPAREMSGVLDVVRDVPPPVAPEPPPGLNRSTQPLPVFNPLIPPQFASHSSVALPPGIDSSSLSPSVVPEPPPGLNRSTQPLPVFNPLIPPQFASHSSVALPPGIDSSSLSPSVVPEPPPGLNRSTQPLPVFNPLIPPPLALYSSMALPPGIDSSSLSPSVVPEPPPGLNRSTQPLPVFNPLIPPPLALYSSMALPPGIDSSSLSPSVFVVRVPPSTEFRPNVPRPSVSGSTSQRNLFYHCRRRGSKRHEREGDRGEQDRYWERDRERSKRGPSGAKLTLQLSSLYRSVAHPGVKVRALTGCLNFSSAGNMALDGGRFSRNVPEILRQNCFLRNEEPFSQVDPKAKRGKFLVRHCRPTYHYWVLRRETCGRSLITVYDVRQDHTEGHQLGSVWFPATAEIIDACICRFDAGQPGLVVAVKDRARTVYPNYLAYCVIGFGIVAKTIGIDYPITSVECMIDSADIAEKSQLAEHFASFPQLIAVGTEQGHCYITHFGLSRPVAVDNPREPVKPPRTIDCTKPYHKKPTGFQPVYNYENITVPVMSSGDVYISALCYVNRCFTLFIGFNFGAVLSLNLSSQRLEMRHVSPGPVVSFALQEPEDDPRPQLFLWVGCNGRRDARPVLRLFSINFLAADEETETTYENAVYSKPYIAPFLEWYPEECSRLISLRTVYMNRSESDLIRKEDGSEASIIGASGGFGSRMTSSLMLVSWIAKRTNSIKYYGSLFDLNNLYYRRLVRRIEQDKTAAKQFHTMAVYSSKESGTEDFILKAGDILDVVADVDYGITRFKNNSADHADQLMYPSSYEFKCFALSQHSMGDLRITSLQRQVLERYAEKLLEFIERPLLPAQYLRAIGIESQNAQQFKTKPEMALILSAMLYYDHSAEVVEVIQSFKETITLTLSLKDLAEWIWREVELTKKRLDEIAHLLRTGTITQMSPEACHFIQHAANVFQGAINILIALAERAPGAAQVQLNFQVEAVRALALYVDLLIYLTELRILPEREATKVAVDGVRTTIEEARAHAAANNRELNIWHLVQQVYDSTKDNGFWGSEGADDWYPPASVVSVIDIALLSCVTETWKLHIIGYFLLDYGVQVKDSRKAIFKKFGHCFLNTDERDGILGMWHEDQKSYMCLAQAHFPDENPLDLMKKAVLRETDYNRIRNHLVNVEKAPARWNAFVLERQQFDRVIPDVGSDEDENMGDGVESASSPPVATPQSRKRDREYMYELPENDNLNVTVMNDEEDEPEQKRFKFDRDAAHDGSQAPNTPRKFLPATPVVNKSVANTQKFVRESDWNRVTRVLQTPTTVKRRQAAPMRTPTTPEMCQPEVAPPTSILKTGSMSRLNRGNITPSRLRFASPERLTKEHAVTHCDTTNDSSVFSETTFAAAFAGEMSATPTSNTSRDAENICIQSFEEQAEEDFVASFEEQNEDDFVASFEEQDEEDFPVFDATAEPSPVTVEDDTMHFSEEQDDEDLEKQAEEVLVESFEEQADEDFATVVAPTSEASPIAAEYNTKHSSEEQTDEDLIVVDVAEPVPLSPTKYSPLSKKDASVEPELVIPQEVASPTRCFPVLDKGASVEPELVIPQEVASPTRRSPVSDKGASVESEAVSHPRASNLSEKDRSTEPSTPTRRSRSSKKGASVEPELVIPQEVASPTRRSPVSDKGACVESEAVSHPKASNLSEKDRSTEPSTPTRRSRSSKKGASVEPVEPATPTRRSARLNKSGSVEPEAVSSARRSTRLQKSASVEPEATTPARRSARPKKSASVEPGAATPRRHATPSKKSASVEPEASTPTKRSARPKKAISALSTISEEDPKKLDEGMEVGRDEEEQVPKKQGRPRGGKVQIEGINESVILGKPTRKRGRPPKSASKEKSAE</sequence>
<evidence type="ECO:0000313" key="4">
    <source>
        <dbReference type="Proteomes" id="UP001175271"/>
    </source>
</evidence>
<protein>
    <recommendedName>
        <fullName evidence="2">ELYS beta-propeller domain-containing protein</fullName>
    </recommendedName>
</protein>
<evidence type="ECO:0000313" key="3">
    <source>
        <dbReference type="EMBL" id="KAK0419895.1"/>
    </source>
</evidence>
<feature type="compositionally biased region" description="Basic and acidic residues" evidence="1">
    <location>
        <begin position="360"/>
        <end position="381"/>
    </location>
</feature>
<gene>
    <name evidence="3" type="ORF">QR680_014391</name>
</gene>
<dbReference type="EMBL" id="JAUCMV010000002">
    <property type="protein sequence ID" value="KAK0419895.1"/>
    <property type="molecule type" value="Genomic_DNA"/>
</dbReference>
<dbReference type="PANTHER" id="PTHR24216">
    <property type="entry name" value="PAXILLIN-RELATED"/>
    <property type="match status" value="1"/>
</dbReference>
<feature type="region of interest" description="Disordered" evidence="1">
    <location>
        <begin position="330"/>
        <end position="386"/>
    </location>
</feature>
<feature type="region of interest" description="Disordered" evidence="1">
    <location>
        <begin position="1688"/>
        <end position="1984"/>
    </location>
</feature>
<feature type="region of interest" description="Disordered" evidence="1">
    <location>
        <begin position="1298"/>
        <end position="1329"/>
    </location>
</feature>
<keyword evidence="4" id="KW-1185">Reference proteome</keyword>
<dbReference type="Proteomes" id="UP001175271">
    <property type="component" value="Unassembled WGS sequence"/>
</dbReference>
<feature type="region of interest" description="Disordered" evidence="1">
    <location>
        <begin position="1"/>
        <end position="73"/>
    </location>
</feature>
<reference evidence="3" key="1">
    <citation type="submission" date="2023-06" db="EMBL/GenBank/DDBJ databases">
        <title>Genomic analysis of the entomopathogenic nematode Steinernema hermaphroditum.</title>
        <authorList>
            <person name="Schwarz E.M."/>
            <person name="Heppert J.K."/>
            <person name="Baniya A."/>
            <person name="Schwartz H.T."/>
            <person name="Tan C.-H."/>
            <person name="Antoshechkin I."/>
            <person name="Sternberg P.W."/>
            <person name="Goodrich-Blair H."/>
            <person name="Dillman A.R."/>
        </authorList>
    </citation>
    <scope>NUCLEOTIDE SEQUENCE</scope>
    <source>
        <strain evidence="3">PS9179</strain>
        <tissue evidence="3">Whole animal</tissue>
    </source>
</reference>
<feature type="compositionally biased region" description="Acidic residues" evidence="1">
    <location>
        <begin position="47"/>
        <end position="71"/>
    </location>
</feature>
<proteinExistence type="predicted"/>
<name>A0AA39IA42_9BILA</name>
<comment type="caution">
    <text evidence="3">The sequence shown here is derived from an EMBL/GenBank/DDBJ whole genome shotgun (WGS) entry which is preliminary data.</text>
</comment>
<feature type="region of interest" description="Disordered" evidence="1">
    <location>
        <begin position="220"/>
        <end position="239"/>
    </location>
</feature>
<dbReference type="PANTHER" id="PTHR24216:SF65">
    <property type="entry name" value="PAXILLIN-LIKE PROTEIN 1"/>
    <property type="match status" value="1"/>
</dbReference>
<evidence type="ECO:0000256" key="1">
    <source>
        <dbReference type="SAM" id="MobiDB-lite"/>
    </source>
</evidence>
<feature type="compositionally biased region" description="Basic and acidic residues" evidence="1">
    <location>
        <begin position="8"/>
        <end position="46"/>
    </location>
</feature>